<dbReference type="EMBL" id="HE575324">
    <property type="protein sequence ID" value="CCC95540.1"/>
    <property type="molecule type" value="Genomic_DNA"/>
</dbReference>
<dbReference type="PANTHER" id="PTHR24110">
    <property type="entry name" value="CENTROSOMAL PROTEIN OF 78 KDA"/>
    <property type="match status" value="1"/>
</dbReference>
<organism evidence="3">
    <name type="scientific">Trypanosoma congolense (strain IL3000)</name>
    <dbReference type="NCBI Taxonomy" id="1068625"/>
    <lineage>
        <taxon>Eukaryota</taxon>
        <taxon>Discoba</taxon>
        <taxon>Euglenozoa</taxon>
        <taxon>Kinetoplastea</taxon>
        <taxon>Metakinetoplastina</taxon>
        <taxon>Trypanosomatida</taxon>
        <taxon>Trypanosomatidae</taxon>
        <taxon>Trypanosoma</taxon>
        <taxon>Nannomonas</taxon>
    </lineage>
</organism>
<protein>
    <submittedName>
        <fullName evidence="3">Uncharacterized protein TCIL3000_11_10120</fullName>
    </submittedName>
</protein>
<accession>G0V1L9</accession>
<evidence type="ECO:0000313" key="3">
    <source>
        <dbReference type="EMBL" id="CCC95540.1"/>
    </source>
</evidence>
<name>G0V1L9_TRYCI</name>
<sequence length="752" mass="82641">MLPFVREYLEQCTQRRVEPYYAFIERAGSSEVVADIDFAPPMAIRLFAVALLRSRPQAGGLRLHALVLRYGVNKGQHHPPQQSKRLLPYESLITRRRTDDDIVAPVNSQLLRTLLDGVRMVCVAAIRHITRLELCGLPLSSGNAMVEVTGRLFDALPHCSSLRVLKLSHSAISDKLFLRLTTAAMASAFPALKEAYFSECGLTDESARGLHALITLNRSREQQAMWRSSFRSSGSADRASRTSFPRALETLDLSGNLLGDATLKRLAIAIKHDISLRVVDMSRNAVTTDGLVQFLEQETLEGSGIESLDLSRNLMDINVAYRIGGGFSCLCSYGQQFILTRTTSVLQCGAAGPANDNKKVSSTRTSFATEHEPHVGLASPTPTPQTSSQFHGLREETGVVRVASEVGDLKCPATGPAGAGSTKRLSTSSAVVFEAGVSHRGYSSRSSIVSDEGHSSTSRSGKARGPAACGSVSSTGPGSAKRYASRSTLPDKFTPIGRDMGRQSLPQMMVPGMAPDVQPLLLTAAGAQQQQWCAVPLYITLPFNPSTGMQYFQPTVEKQDAAVGTESPQQEPKEDGGDSFTSAMLPCDDGGSCSSHVYSETFEKRMMEPLNMDEWEMTEWRAREQRFLEALVVRLESHETSTAELVERNYQQTCESLKGLKEELSLRIREVLEEQRAEQRRLERELVSERELQNPEDAITEQLVQLIQTGMKNIHEKMVKPASVPRDMGKVSDNDAQNYLLEVRGLLRGMGW</sequence>
<dbReference type="Gene3D" id="3.80.10.10">
    <property type="entry name" value="Ribonuclease Inhibitor"/>
    <property type="match status" value="1"/>
</dbReference>
<dbReference type="VEuPathDB" id="TriTrypDB:TcIL3000.11.10120"/>
<reference evidence="3" key="1">
    <citation type="journal article" date="2012" name="Proc. Natl. Acad. Sci. U.S.A.">
        <title>Antigenic diversity is generated by distinct evolutionary mechanisms in African trypanosome species.</title>
        <authorList>
            <person name="Jackson A.P."/>
            <person name="Berry A."/>
            <person name="Aslett M."/>
            <person name="Allison H.C."/>
            <person name="Burton P."/>
            <person name="Vavrova-Anderson J."/>
            <person name="Brown R."/>
            <person name="Browne H."/>
            <person name="Corton N."/>
            <person name="Hauser H."/>
            <person name="Gamble J."/>
            <person name="Gilderthorp R."/>
            <person name="Marcello L."/>
            <person name="McQuillan J."/>
            <person name="Otto T.D."/>
            <person name="Quail M.A."/>
            <person name="Sanders M.J."/>
            <person name="van Tonder A."/>
            <person name="Ginger M.L."/>
            <person name="Field M.C."/>
            <person name="Barry J.D."/>
            <person name="Hertz-Fowler C."/>
            <person name="Berriman M."/>
        </authorList>
    </citation>
    <scope>NUCLEOTIDE SEQUENCE</scope>
    <source>
        <strain evidence="3">IL3000</strain>
    </source>
</reference>
<evidence type="ECO:0000256" key="1">
    <source>
        <dbReference type="SAM" id="Coils"/>
    </source>
</evidence>
<feature type="region of interest" description="Disordered" evidence="2">
    <location>
        <begin position="442"/>
        <end position="504"/>
    </location>
</feature>
<keyword evidence="1" id="KW-0175">Coiled coil</keyword>
<evidence type="ECO:0000256" key="2">
    <source>
        <dbReference type="SAM" id="MobiDB-lite"/>
    </source>
</evidence>
<gene>
    <name evidence="3" type="ORF">TCIL3000_11_10120</name>
</gene>
<proteinExistence type="predicted"/>
<dbReference type="SUPFAM" id="SSF52047">
    <property type="entry name" value="RNI-like"/>
    <property type="match status" value="1"/>
</dbReference>
<dbReference type="InterPro" id="IPR032675">
    <property type="entry name" value="LRR_dom_sf"/>
</dbReference>
<feature type="region of interest" description="Disordered" evidence="2">
    <location>
        <begin position="351"/>
        <end position="390"/>
    </location>
</feature>
<feature type="region of interest" description="Disordered" evidence="2">
    <location>
        <begin position="559"/>
        <end position="581"/>
    </location>
</feature>
<dbReference type="AlphaFoldDB" id="G0V1L9"/>
<feature type="compositionally biased region" description="Polar residues" evidence="2">
    <location>
        <begin position="442"/>
        <end position="460"/>
    </location>
</feature>
<dbReference type="PANTHER" id="PTHR24110:SF3">
    <property type="entry name" value="CENTROSOMAL PROTEIN OF 78 KDA"/>
    <property type="match status" value="1"/>
</dbReference>
<feature type="coiled-coil region" evidence="1">
    <location>
        <begin position="643"/>
        <end position="692"/>
    </location>
</feature>